<organism evidence="2 3">
    <name type="scientific">Chiloscyllium punctatum</name>
    <name type="common">Brownbanded bambooshark</name>
    <name type="synonym">Hemiscyllium punctatum</name>
    <dbReference type="NCBI Taxonomy" id="137246"/>
    <lineage>
        <taxon>Eukaryota</taxon>
        <taxon>Metazoa</taxon>
        <taxon>Chordata</taxon>
        <taxon>Craniata</taxon>
        <taxon>Vertebrata</taxon>
        <taxon>Chondrichthyes</taxon>
        <taxon>Elasmobranchii</taxon>
        <taxon>Galeomorphii</taxon>
        <taxon>Galeoidea</taxon>
        <taxon>Orectolobiformes</taxon>
        <taxon>Hemiscylliidae</taxon>
        <taxon>Chiloscyllium</taxon>
    </lineage>
</organism>
<dbReference type="AlphaFoldDB" id="A0A401T807"/>
<evidence type="ECO:0000313" key="3">
    <source>
        <dbReference type="Proteomes" id="UP000287033"/>
    </source>
</evidence>
<comment type="caution">
    <text evidence="2">The sequence shown here is derived from an EMBL/GenBank/DDBJ whole genome shotgun (WGS) entry which is preliminary data.</text>
</comment>
<protein>
    <submittedName>
        <fullName evidence="2">Uncharacterized protein</fullName>
    </submittedName>
</protein>
<gene>
    <name evidence="2" type="ORF">chiPu_0023313</name>
</gene>
<sequence>MQSGSGGKGSGRRGTPSPAGALSHRRRPFVLSCLKRQVGHTGDHCVQSEPPHDGEGRGEAAAQCLTRGPSALESIRCKGRAGQTWVAFVRGSEGLDLMKV</sequence>
<evidence type="ECO:0000256" key="1">
    <source>
        <dbReference type="SAM" id="MobiDB-lite"/>
    </source>
</evidence>
<evidence type="ECO:0000313" key="2">
    <source>
        <dbReference type="EMBL" id="GCC38806.1"/>
    </source>
</evidence>
<accession>A0A401T807</accession>
<feature type="non-terminal residue" evidence="2">
    <location>
        <position position="100"/>
    </location>
</feature>
<reference evidence="2 3" key="1">
    <citation type="journal article" date="2018" name="Nat. Ecol. Evol.">
        <title>Shark genomes provide insights into elasmobranch evolution and the origin of vertebrates.</title>
        <authorList>
            <person name="Hara Y"/>
            <person name="Yamaguchi K"/>
            <person name="Onimaru K"/>
            <person name="Kadota M"/>
            <person name="Koyanagi M"/>
            <person name="Keeley SD"/>
            <person name="Tatsumi K"/>
            <person name="Tanaka K"/>
            <person name="Motone F"/>
            <person name="Kageyama Y"/>
            <person name="Nozu R"/>
            <person name="Adachi N"/>
            <person name="Nishimura O"/>
            <person name="Nakagawa R"/>
            <person name="Tanegashima C"/>
            <person name="Kiyatake I"/>
            <person name="Matsumoto R"/>
            <person name="Murakumo K"/>
            <person name="Nishida K"/>
            <person name="Terakita A"/>
            <person name="Kuratani S"/>
            <person name="Sato K"/>
            <person name="Hyodo S Kuraku.S."/>
        </authorList>
    </citation>
    <scope>NUCLEOTIDE SEQUENCE [LARGE SCALE GENOMIC DNA]</scope>
</reference>
<keyword evidence="3" id="KW-1185">Reference proteome</keyword>
<feature type="region of interest" description="Disordered" evidence="1">
    <location>
        <begin position="41"/>
        <end position="61"/>
    </location>
</feature>
<feature type="region of interest" description="Disordered" evidence="1">
    <location>
        <begin position="1"/>
        <end position="26"/>
    </location>
</feature>
<dbReference type="EMBL" id="BEZZ01019066">
    <property type="protein sequence ID" value="GCC38806.1"/>
    <property type="molecule type" value="Genomic_DNA"/>
</dbReference>
<dbReference type="Proteomes" id="UP000287033">
    <property type="component" value="Unassembled WGS sequence"/>
</dbReference>
<name>A0A401T807_CHIPU</name>
<proteinExistence type="predicted"/>